<evidence type="ECO:0000313" key="2">
    <source>
        <dbReference type="EMBL" id="TDK28007.1"/>
    </source>
</evidence>
<dbReference type="EMBL" id="SMTK01000001">
    <property type="protein sequence ID" value="TDK28007.1"/>
    <property type="molecule type" value="Genomic_DNA"/>
</dbReference>
<dbReference type="Pfam" id="PF12146">
    <property type="entry name" value="Hydrolase_4"/>
    <property type="match status" value="1"/>
</dbReference>
<evidence type="ECO:0000313" key="3">
    <source>
        <dbReference type="Proteomes" id="UP000295411"/>
    </source>
</evidence>
<protein>
    <submittedName>
        <fullName evidence="2">Alpha/beta fold hydrolase</fullName>
    </submittedName>
</protein>
<dbReference type="InterPro" id="IPR029058">
    <property type="entry name" value="AB_hydrolase_fold"/>
</dbReference>
<sequence length="436" mass="46411">MARSAHLGERHVASLTLGTDTLILAFDTADKVLGLVNDIVVPIASITSIAVTDDPFAAAKGIRAPGLAIPRLVRVGTWRSRGRKLLVAARNNERAIVLGLHGEAYSGLVVGTDTAPELAVELLAVAPNIEHLESDVTFASGDVVLAGTYTQPAGPTVAQVLLLPGSGDINRDADHRRFPLSASRHLAHALAARGIASVRYDKRGVGRSSGSYLHTGFAENHADASAALQWLRSSTPTAGLPTFLVGHSEGAMIAQLLAADDDRLAGVILLASPGTTGAEAMEWQTHQVARALPPVAGAIIKLLRIDLAKQQRKSVAKLRSTDTDTVRIQGRTINARWQRDLLDFDPATLLRRITAPVLAITGGKDLQVNPDDLKIIAESVSGPVETQRPADLTHLLRSDPKPASFASYKKLLKQDTDKQVVDTVGDWILARSTTRV</sequence>
<dbReference type="InterPro" id="IPR053145">
    <property type="entry name" value="AB_hydrolase_Est10"/>
</dbReference>
<name>A0A4R5U2Z6_9MICC</name>
<dbReference type="OrthoDB" id="63034at2"/>
<dbReference type="InterPro" id="IPR022742">
    <property type="entry name" value="Hydrolase_4"/>
</dbReference>
<dbReference type="GO" id="GO:0052689">
    <property type="term" value="F:carboxylic ester hydrolase activity"/>
    <property type="evidence" value="ECO:0007669"/>
    <property type="project" value="TreeGrafter"/>
</dbReference>
<evidence type="ECO:0000259" key="1">
    <source>
        <dbReference type="Pfam" id="PF12146"/>
    </source>
</evidence>
<dbReference type="PANTHER" id="PTHR43265">
    <property type="entry name" value="ESTERASE ESTD"/>
    <property type="match status" value="1"/>
</dbReference>
<keyword evidence="3" id="KW-1185">Reference proteome</keyword>
<keyword evidence="2" id="KW-0378">Hydrolase</keyword>
<proteinExistence type="predicted"/>
<dbReference type="Proteomes" id="UP000295411">
    <property type="component" value="Unassembled WGS sequence"/>
</dbReference>
<feature type="domain" description="Serine aminopeptidase S33" evidence="1">
    <location>
        <begin position="184"/>
        <end position="386"/>
    </location>
</feature>
<organism evidence="2 3">
    <name type="scientific">Arthrobacter crusticola</name>
    <dbReference type="NCBI Taxonomy" id="2547960"/>
    <lineage>
        <taxon>Bacteria</taxon>
        <taxon>Bacillati</taxon>
        <taxon>Actinomycetota</taxon>
        <taxon>Actinomycetes</taxon>
        <taxon>Micrococcales</taxon>
        <taxon>Micrococcaceae</taxon>
        <taxon>Arthrobacter</taxon>
    </lineage>
</organism>
<comment type="caution">
    <text evidence="2">The sequence shown here is derived from an EMBL/GenBank/DDBJ whole genome shotgun (WGS) entry which is preliminary data.</text>
</comment>
<reference evidence="2 3" key="1">
    <citation type="submission" date="2019-03" db="EMBL/GenBank/DDBJ databases">
        <title>Arthrobacter sp. nov., an bacterium isolated from biocrust in Mu Us Desert.</title>
        <authorList>
            <person name="Lixiong L."/>
        </authorList>
    </citation>
    <scope>NUCLEOTIDE SEQUENCE [LARGE SCALE GENOMIC DNA]</scope>
    <source>
        <strain evidence="2 3">SLN-3</strain>
    </source>
</reference>
<accession>A0A4R5U2Z6</accession>
<dbReference type="Gene3D" id="3.40.50.1820">
    <property type="entry name" value="alpha/beta hydrolase"/>
    <property type="match status" value="1"/>
</dbReference>
<dbReference type="SUPFAM" id="SSF53474">
    <property type="entry name" value="alpha/beta-Hydrolases"/>
    <property type="match status" value="1"/>
</dbReference>
<dbReference type="AlphaFoldDB" id="A0A4R5U2Z6"/>
<gene>
    <name evidence="2" type="ORF">E2F48_02580</name>
</gene>
<dbReference type="PANTHER" id="PTHR43265:SF1">
    <property type="entry name" value="ESTERASE ESTD"/>
    <property type="match status" value="1"/>
</dbReference>